<dbReference type="InterPro" id="IPR006549">
    <property type="entry name" value="HAD-SF_hydro_IIIA"/>
</dbReference>
<dbReference type="eggNOG" id="COG0241">
    <property type="taxonomic scope" value="Bacteria"/>
</dbReference>
<gene>
    <name evidence="2" type="primary">gmhB</name>
    <name evidence="2" type="ORF">FAES_3220</name>
</gene>
<proteinExistence type="predicted"/>
<dbReference type="STRING" id="1166018.FAES_3220"/>
<dbReference type="EMBL" id="HE796683">
    <property type="protein sequence ID" value="CCH01229.1"/>
    <property type="molecule type" value="Genomic_DNA"/>
</dbReference>
<sequence>MSNAIETNYNPDWAFRSPQPPTSMHNPDNFQKKPVLFMDLDGTVRRPKSGKTFNTASDDFELIPGIEARIMAYVQAGYLIVAVTNQGGVAHGHKTEEAVDEELRFTANLFAQNPFVGMYSCPYMEGGHIAEFNWRSLWRKPDYGMLTRAESYLFDNGFIVDYSNSLFVGDGSDDAKCARNARIGFQWAWDFLVAKGTDHPRYEPDGADLIVAERNDHHYKHGWDATDAQYKNGELIDAALFAIDPKREFSDRWPNGWVDPFREKILNKSLEERLAVAGSLIAAQIDHLRSQGNVPAAPKTAHFVRVLTGEQGWYERGMALLFSLSVPHTLAFSKSGKISVEMTTHFLVVSSSPGKGRHPASTIAMSSTVTGKYPEAPYNWVQARLSGEFRFAEVLAELGYTIDNLGELPAINMQGQLMDTRYTQDANYKTAQPSQSDEPTPDAAA</sequence>
<feature type="compositionally biased region" description="Polar residues" evidence="1">
    <location>
        <begin position="1"/>
        <end position="10"/>
    </location>
</feature>
<dbReference type="GO" id="GO:0005975">
    <property type="term" value="P:carbohydrate metabolic process"/>
    <property type="evidence" value="ECO:0007669"/>
    <property type="project" value="InterPro"/>
</dbReference>
<dbReference type="SUPFAM" id="SSF56784">
    <property type="entry name" value="HAD-like"/>
    <property type="match status" value="1"/>
</dbReference>
<evidence type="ECO:0000313" key="3">
    <source>
        <dbReference type="Proteomes" id="UP000011058"/>
    </source>
</evidence>
<dbReference type="Pfam" id="PF08645">
    <property type="entry name" value="PNK3P"/>
    <property type="match status" value="1"/>
</dbReference>
<name>I0KAS6_9BACT</name>
<dbReference type="EC" id="3.1.3.-" evidence="2"/>
<keyword evidence="3" id="KW-1185">Reference proteome</keyword>
<evidence type="ECO:0000313" key="2">
    <source>
        <dbReference type="EMBL" id="CCH01229.1"/>
    </source>
</evidence>
<dbReference type="PANTHER" id="PTHR42891:SF1">
    <property type="entry name" value="D-GLYCERO-BETA-D-MANNO-HEPTOSE-1,7-BISPHOSPHATE 7-PHOSPHATASE"/>
    <property type="match status" value="1"/>
</dbReference>
<dbReference type="Proteomes" id="UP000011058">
    <property type="component" value="Chromosome"/>
</dbReference>
<feature type="region of interest" description="Disordered" evidence="1">
    <location>
        <begin position="1"/>
        <end position="24"/>
    </location>
</feature>
<organism evidence="2 3">
    <name type="scientific">Fibrella aestuarina BUZ 2</name>
    <dbReference type="NCBI Taxonomy" id="1166018"/>
    <lineage>
        <taxon>Bacteria</taxon>
        <taxon>Pseudomonadati</taxon>
        <taxon>Bacteroidota</taxon>
        <taxon>Cytophagia</taxon>
        <taxon>Cytophagales</taxon>
        <taxon>Spirosomataceae</taxon>
        <taxon>Fibrella</taxon>
    </lineage>
</organism>
<dbReference type="InterPro" id="IPR013954">
    <property type="entry name" value="PNK3P"/>
</dbReference>
<protein>
    <submittedName>
        <fullName evidence="2">D,D-heptose 1,7-bisphosphate phosphatase</fullName>
        <ecNumber evidence="2">3.1.3.-</ecNumber>
    </submittedName>
</protein>
<dbReference type="HOGENOM" id="CLU_615036_0_0_10"/>
<evidence type="ECO:0000256" key="1">
    <source>
        <dbReference type="SAM" id="MobiDB-lite"/>
    </source>
</evidence>
<dbReference type="InterPro" id="IPR023214">
    <property type="entry name" value="HAD_sf"/>
</dbReference>
<dbReference type="KEGG" id="fae:FAES_3220"/>
<dbReference type="PANTHER" id="PTHR42891">
    <property type="entry name" value="D-GLYCERO-BETA-D-MANNO-HEPTOSE-1,7-BISPHOSPHATE 7-PHOSPHATASE"/>
    <property type="match status" value="1"/>
</dbReference>
<dbReference type="AlphaFoldDB" id="I0KAS6"/>
<accession>I0KAS6</accession>
<dbReference type="NCBIfam" id="TIGR01662">
    <property type="entry name" value="HAD-SF-IIIA"/>
    <property type="match status" value="1"/>
</dbReference>
<dbReference type="Gene3D" id="3.40.50.1000">
    <property type="entry name" value="HAD superfamily/HAD-like"/>
    <property type="match status" value="1"/>
</dbReference>
<dbReference type="InterPro" id="IPR036412">
    <property type="entry name" value="HAD-like_sf"/>
</dbReference>
<dbReference type="InterPro" id="IPR004446">
    <property type="entry name" value="Heptose_bisP_phosphatase"/>
</dbReference>
<dbReference type="GO" id="GO:0016791">
    <property type="term" value="F:phosphatase activity"/>
    <property type="evidence" value="ECO:0007669"/>
    <property type="project" value="InterPro"/>
</dbReference>
<keyword evidence="2" id="KW-0378">Hydrolase</keyword>
<reference evidence="2 3" key="1">
    <citation type="journal article" date="2012" name="J. Bacteriol.">
        <title>Genome Sequence of Fibrella aestuarina BUZ 2T, a Filamentous Marine Bacterium.</title>
        <authorList>
            <person name="Filippini M."/>
            <person name="Qi W."/>
            <person name="Blom J."/>
            <person name="Goesmann A."/>
            <person name="Smits T.H."/>
            <person name="Bagheri H.C."/>
        </authorList>
    </citation>
    <scope>NUCLEOTIDE SEQUENCE [LARGE SCALE GENOMIC DNA]</scope>
    <source>
        <strain evidence="3">BUZ 2T</strain>
    </source>
</reference>